<reference evidence="1 2" key="1">
    <citation type="submission" date="2020-02" db="EMBL/GenBank/DDBJ databases">
        <authorList>
            <person name="Ferguson B K."/>
        </authorList>
    </citation>
    <scope>NUCLEOTIDE SEQUENCE [LARGE SCALE GENOMIC DNA]</scope>
</reference>
<sequence length="66" mass="7223">TQRCSESVGSKLAGCTSQLLSNCYPISGEVDKGYRLSWGQWLTKLPAAVKRLLHGGDRLVPKQYGN</sequence>
<evidence type="ECO:0000313" key="2">
    <source>
        <dbReference type="Proteomes" id="UP000479000"/>
    </source>
</evidence>
<protein>
    <submittedName>
        <fullName evidence="1">Uncharacterized protein</fullName>
    </submittedName>
</protein>
<organism evidence="1 2">
    <name type="scientific">Nesidiocoris tenuis</name>
    <dbReference type="NCBI Taxonomy" id="355587"/>
    <lineage>
        <taxon>Eukaryota</taxon>
        <taxon>Metazoa</taxon>
        <taxon>Ecdysozoa</taxon>
        <taxon>Arthropoda</taxon>
        <taxon>Hexapoda</taxon>
        <taxon>Insecta</taxon>
        <taxon>Pterygota</taxon>
        <taxon>Neoptera</taxon>
        <taxon>Paraneoptera</taxon>
        <taxon>Hemiptera</taxon>
        <taxon>Heteroptera</taxon>
        <taxon>Panheteroptera</taxon>
        <taxon>Cimicomorpha</taxon>
        <taxon>Miridae</taxon>
        <taxon>Dicyphina</taxon>
        <taxon>Nesidiocoris</taxon>
    </lineage>
</organism>
<keyword evidence="2" id="KW-1185">Reference proteome</keyword>
<gene>
    <name evidence="1" type="ORF">NTEN_LOCUS13343</name>
</gene>
<feature type="non-terminal residue" evidence="1">
    <location>
        <position position="1"/>
    </location>
</feature>
<name>A0A6H5GVS1_9HEMI</name>
<accession>A0A6H5GVS1</accession>
<dbReference type="EMBL" id="CADCXU010020136">
    <property type="protein sequence ID" value="CAB0008097.1"/>
    <property type="molecule type" value="Genomic_DNA"/>
</dbReference>
<dbReference type="AlphaFoldDB" id="A0A6H5GVS1"/>
<evidence type="ECO:0000313" key="1">
    <source>
        <dbReference type="EMBL" id="CAB0008097.1"/>
    </source>
</evidence>
<dbReference type="Proteomes" id="UP000479000">
    <property type="component" value="Unassembled WGS sequence"/>
</dbReference>
<proteinExistence type="predicted"/>